<dbReference type="Proteomes" id="UP000752012">
    <property type="component" value="Unassembled WGS sequence"/>
</dbReference>
<dbReference type="RefSeq" id="WP_168007085.1">
    <property type="nucleotide sequence ID" value="NZ_JAATHJ010000015.1"/>
</dbReference>
<accession>A0A969PR51</accession>
<gene>
    <name evidence="1" type="ORF">HCN83_10575</name>
</gene>
<evidence type="ECO:0000313" key="1">
    <source>
        <dbReference type="EMBL" id="NJP38025.1"/>
    </source>
</evidence>
<evidence type="ECO:0000313" key="2">
    <source>
        <dbReference type="Proteomes" id="UP000752012"/>
    </source>
</evidence>
<protein>
    <submittedName>
        <fullName evidence="1">Nucleotidyltransferase family protein</fullName>
    </submittedName>
</protein>
<comment type="caution">
    <text evidence="1">The sequence shown here is derived from an EMBL/GenBank/DDBJ whole genome shotgun (WGS) entry which is preliminary data.</text>
</comment>
<dbReference type="AlphaFoldDB" id="A0A969PR51"/>
<keyword evidence="2" id="KW-1185">Reference proteome</keyword>
<dbReference type="EMBL" id="JAATHJ010000015">
    <property type="protein sequence ID" value="NJP38025.1"/>
    <property type="molecule type" value="Genomic_DNA"/>
</dbReference>
<dbReference type="InterPro" id="IPR039498">
    <property type="entry name" value="NTP_transf_5"/>
</dbReference>
<reference evidence="1 2" key="1">
    <citation type="submission" date="2020-03" db="EMBL/GenBank/DDBJ databases">
        <title>Assessment of the enzymatic potential of alkaline-tolerant lipase obtained from Bacillus luteus H11 (technogenic soil) for the bioremediation of saline soils contaminated with petroleum substances.</title>
        <authorList>
            <person name="Kalwasinska A."/>
        </authorList>
    </citation>
    <scope>NUCLEOTIDE SEQUENCE [LARGE SCALE GENOMIC DNA]</scope>
    <source>
        <strain evidence="1 2">H11</strain>
    </source>
</reference>
<name>A0A969PR51_9BACI</name>
<proteinExistence type="predicted"/>
<dbReference type="Pfam" id="PF14907">
    <property type="entry name" value="NTP_transf_5"/>
    <property type="match status" value="1"/>
</dbReference>
<organism evidence="1 2">
    <name type="scientific">Alkalicoccus luteus</name>
    <dbReference type="NCBI Taxonomy" id="1237094"/>
    <lineage>
        <taxon>Bacteria</taxon>
        <taxon>Bacillati</taxon>
        <taxon>Bacillota</taxon>
        <taxon>Bacilli</taxon>
        <taxon>Bacillales</taxon>
        <taxon>Bacillaceae</taxon>
        <taxon>Alkalicoccus</taxon>
    </lineage>
</organism>
<sequence length="376" mass="44286">MSVHQSVLDRNSADLLNIINHQHLNHREVDWQGIYNAAYHHRLIPVLNQQIEQRESFPIPEEWRGIIQKKAARITFYHFQLIREMVKLNDCFNKNKLKALHLKGLLLSQKLFGDLSLRSTSDIDLLVSLSDLEGAEELLKAIGYKEQVYFSRRLNDWKWRHHHSTFISEEGLKVELHWRLHPGPGKEPSFQALWEQREMIIIAGNAFFMPGSDHLFQFLIMHGARHGWSRLRWLYDIHMLVLKYGQAFSYRGGFVPEHVYGSALKLSKDIFNTEVPDEFSGLLTSEKSVSLADQTHIYLAHQINLHDGKLPDWIQDHHQHYLKQIMPIRQRVVTWLSHFYPYPEDVNVIPLPRLLTPLYFPGKPLTWFLRKTMKSQ</sequence>